<dbReference type="EMBL" id="LNIX01000023">
    <property type="protein sequence ID" value="OXA43044.1"/>
    <property type="molecule type" value="Genomic_DNA"/>
</dbReference>
<feature type="region of interest" description="Disordered" evidence="1">
    <location>
        <begin position="294"/>
        <end position="316"/>
    </location>
</feature>
<gene>
    <name evidence="2" type="ORF">Fcan01_21940</name>
</gene>
<protein>
    <submittedName>
        <fullName evidence="2">Uncharacterized protein</fullName>
    </submittedName>
</protein>
<reference evidence="2 3" key="1">
    <citation type="submission" date="2015-12" db="EMBL/GenBank/DDBJ databases">
        <title>The genome of Folsomia candida.</title>
        <authorList>
            <person name="Faddeeva A."/>
            <person name="Derks M.F."/>
            <person name="Anvar Y."/>
            <person name="Smit S."/>
            <person name="Van Straalen N."/>
            <person name="Roelofs D."/>
        </authorList>
    </citation>
    <scope>NUCLEOTIDE SEQUENCE [LARGE SCALE GENOMIC DNA]</scope>
    <source>
        <strain evidence="2 3">VU population</strain>
        <tissue evidence="2">Whole body</tissue>
    </source>
</reference>
<comment type="caution">
    <text evidence="2">The sequence shown here is derived from an EMBL/GenBank/DDBJ whole genome shotgun (WGS) entry which is preliminary data.</text>
</comment>
<sequence length="316" mass="35693">MFEKTARPILPRELSLGSRTELRVKNNKRQQVIVPDTFIICCTSKTEAQEVFDHNLMHIRSRPDYEQHLRQNKFGVQSECALNELQYFDFLNSPSVDIMHDLLEGVVPFEIKIVLQKLISLGCFSLEIVNQRLMAHNYGYLESKNRPNPIRLDSTGHKIGQKAAQAWCLIRHLPVILADLIVSEEGIIEKYNLADDVVISLEDALTTLQETPKFVISFAESFVFSGAPSPASHLSSLANDVDCFKHLLEGHIGRTPKLYDVITNCRENSLADTSSSKIILNEFVTKLVELKGESPVTKDQKPPTLPFWKSSESISD</sequence>
<name>A0A226DDX9_FOLCA</name>
<dbReference type="OrthoDB" id="7791174at2759"/>
<dbReference type="AlphaFoldDB" id="A0A226DDX9"/>
<proteinExistence type="predicted"/>
<dbReference type="Proteomes" id="UP000198287">
    <property type="component" value="Unassembled WGS sequence"/>
</dbReference>
<evidence type="ECO:0000256" key="1">
    <source>
        <dbReference type="SAM" id="MobiDB-lite"/>
    </source>
</evidence>
<evidence type="ECO:0000313" key="3">
    <source>
        <dbReference type="Proteomes" id="UP000198287"/>
    </source>
</evidence>
<evidence type="ECO:0000313" key="2">
    <source>
        <dbReference type="EMBL" id="OXA43044.1"/>
    </source>
</evidence>
<organism evidence="2 3">
    <name type="scientific">Folsomia candida</name>
    <name type="common">Springtail</name>
    <dbReference type="NCBI Taxonomy" id="158441"/>
    <lineage>
        <taxon>Eukaryota</taxon>
        <taxon>Metazoa</taxon>
        <taxon>Ecdysozoa</taxon>
        <taxon>Arthropoda</taxon>
        <taxon>Hexapoda</taxon>
        <taxon>Collembola</taxon>
        <taxon>Entomobryomorpha</taxon>
        <taxon>Isotomoidea</taxon>
        <taxon>Isotomidae</taxon>
        <taxon>Proisotominae</taxon>
        <taxon>Folsomia</taxon>
    </lineage>
</organism>
<keyword evidence="3" id="KW-1185">Reference proteome</keyword>
<accession>A0A226DDX9</accession>